<sequence length="580" mass="64047">MTSPYRHRSASHRPMRAAGLRKGRRYGVPRAMIERAAERRLVGDWLGACAAADMAVDLDLRALRRGYGAEFARTLLDDLRNLVPDLVRWHFPRFWHGDGRLLPLQRLLLSRPGGDGGPWLSVRQVDWRVHGARRLVLEVAGHSWEDTMPVRAESDHRVEYWENIPHVWATGRHLWDSRRVGEARGRWGGDAHRAPFLHPDGAPRALGELPAADPGPDDPVARVEWIEVLHETGRVAEAFAAAGIDLDTSPVEMEWGDPVDPVEALSYAPLSVSRLAAEVERLDAAGLGDEHWFPYDAHSRFRIRRSGDGATSLWLEKAEAGRADPPILAEACRNRPIDIDVLRDGAVSPDELHPLVREALAPARGPAGGPVGPPDPDPPGPVRVRCRGEWHTVVPGVDGPAVPHDEDELRREAALRALGGRSTGCHAVREAWATGSGRLPKALRLFRDDLFERVRHGDTEAVLRHLDSGGDPRVRDRSGRTLLHHMHLLDHEALLPRLLEAGVEVDARDSEEQTPLFRTTRLGGPPALARALLAAGAATEGIGGDERHGDTFEEAVEWRSPLVEDPEQSGWEALFDELGL</sequence>
<dbReference type="InterPro" id="IPR036770">
    <property type="entry name" value="Ankyrin_rpt-contain_sf"/>
</dbReference>
<keyword evidence="1" id="KW-0040">ANK repeat</keyword>
<dbReference type="InterPro" id="IPR002110">
    <property type="entry name" value="Ankyrin_rpt"/>
</dbReference>
<dbReference type="EMBL" id="JAVREP010000003">
    <property type="protein sequence ID" value="MDT0328172.1"/>
    <property type="molecule type" value="Genomic_DNA"/>
</dbReference>
<protein>
    <recommendedName>
        <fullName evidence="4">Ankyrin repeat domain-containing protein</fullName>
    </recommendedName>
</protein>
<proteinExistence type="predicted"/>
<dbReference type="RefSeq" id="WP_311510901.1">
    <property type="nucleotide sequence ID" value="NZ_JAVREP010000003.1"/>
</dbReference>
<accession>A0ABU2M696</accession>
<name>A0ABU2M696_9ACTN</name>
<gene>
    <name evidence="2" type="ORF">RM479_07060</name>
</gene>
<comment type="caution">
    <text evidence="2">The sequence shown here is derived from an EMBL/GenBank/DDBJ whole genome shotgun (WGS) entry which is preliminary data.</text>
</comment>
<dbReference type="PROSITE" id="PS50088">
    <property type="entry name" value="ANK_REPEAT"/>
    <property type="match status" value="1"/>
</dbReference>
<dbReference type="Gene3D" id="1.25.40.20">
    <property type="entry name" value="Ankyrin repeat-containing domain"/>
    <property type="match status" value="1"/>
</dbReference>
<dbReference type="Proteomes" id="UP001183390">
    <property type="component" value="Unassembled WGS sequence"/>
</dbReference>
<dbReference type="SUPFAM" id="SSF48403">
    <property type="entry name" value="Ankyrin repeat"/>
    <property type="match status" value="1"/>
</dbReference>
<evidence type="ECO:0000256" key="1">
    <source>
        <dbReference type="PROSITE-ProRule" id="PRU00023"/>
    </source>
</evidence>
<keyword evidence="3" id="KW-1185">Reference proteome</keyword>
<organism evidence="2 3">
    <name type="scientific">Nocardiopsis lambiniae</name>
    <dbReference type="NCBI Taxonomy" id="3075539"/>
    <lineage>
        <taxon>Bacteria</taxon>
        <taxon>Bacillati</taxon>
        <taxon>Actinomycetota</taxon>
        <taxon>Actinomycetes</taxon>
        <taxon>Streptosporangiales</taxon>
        <taxon>Nocardiopsidaceae</taxon>
        <taxon>Nocardiopsis</taxon>
    </lineage>
</organism>
<reference evidence="3" key="1">
    <citation type="submission" date="2023-07" db="EMBL/GenBank/DDBJ databases">
        <title>30 novel species of actinomycetes from the DSMZ collection.</title>
        <authorList>
            <person name="Nouioui I."/>
        </authorList>
    </citation>
    <scope>NUCLEOTIDE SEQUENCE [LARGE SCALE GENOMIC DNA]</scope>
    <source>
        <strain evidence="3">DSM 44743</strain>
    </source>
</reference>
<feature type="repeat" description="ANK" evidence="1">
    <location>
        <begin position="478"/>
        <end position="510"/>
    </location>
</feature>
<evidence type="ECO:0000313" key="3">
    <source>
        <dbReference type="Proteomes" id="UP001183390"/>
    </source>
</evidence>
<evidence type="ECO:0000313" key="2">
    <source>
        <dbReference type="EMBL" id="MDT0328172.1"/>
    </source>
</evidence>
<evidence type="ECO:0008006" key="4">
    <source>
        <dbReference type="Google" id="ProtNLM"/>
    </source>
</evidence>